<name>J3K0R1_COCIM</name>
<organism evidence="2 3">
    <name type="scientific">Coccidioides immitis (strain RS)</name>
    <name type="common">Valley fever fungus</name>
    <dbReference type="NCBI Taxonomy" id="246410"/>
    <lineage>
        <taxon>Eukaryota</taxon>
        <taxon>Fungi</taxon>
        <taxon>Dikarya</taxon>
        <taxon>Ascomycota</taxon>
        <taxon>Pezizomycotina</taxon>
        <taxon>Eurotiomycetes</taxon>
        <taxon>Eurotiomycetidae</taxon>
        <taxon>Onygenales</taxon>
        <taxon>Onygenaceae</taxon>
        <taxon>Coccidioides</taxon>
    </lineage>
</organism>
<evidence type="ECO:0000313" key="2">
    <source>
        <dbReference type="EMBL" id="EAS27455.3"/>
    </source>
</evidence>
<dbReference type="VEuPathDB" id="FungiDB:CIMG_13537"/>
<keyword evidence="3" id="KW-1185">Reference proteome</keyword>
<dbReference type="InParanoid" id="J3K0R1"/>
<evidence type="ECO:0000313" key="3">
    <source>
        <dbReference type="Proteomes" id="UP000001261"/>
    </source>
</evidence>
<feature type="compositionally biased region" description="Basic and acidic residues" evidence="1">
    <location>
        <begin position="265"/>
        <end position="292"/>
    </location>
</feature>
<accession>J3K0R1</accession>
<dbReference type="Proteomes" id="UP000001261">
    <property type="component" value="Unassembled WGS sequence"/>
</dbReference>
<dbReference type="GeneID" id="24165164"/>
<dbReference type="RefSeq" id="XP_001239038.1">
    <property type="nucleotide sequence ID" value="XM_001239037.1"/>
</dbReference>
<reference evidence="3" key="2">
    <citation type="journal article" date="2010" name="Genome Res.">
        <title>Population genomic sequencing of Coccidioides fungi reveals recent hybridization and transposon control.</title>
        <authorList>
            <person name="Neafsey D.E."/>
            <person name="Barker B.M."/>
            <person name="Sharpton T.J."/>
            <person name="Stajich J.E."/>
            <person name="Park D.J."/>
            <person name="Whiston E."/>
            <person name="Hung C.-Y."/>
            <person name="McMahan C."/>
            <person name="White J."/>
            <person name="Sykes S."/>
            <person name="Heiman D."/>
            <person name="Young S."/>
            <person name="Zeng Q."/>
            <person name="Abouelleil A."/>
            <person name="Aftuck L."/>
            <person name="Bessette D."/>
            <person name="Brown A."/>
            <person name="FitzGerald M."/>
            <person name="Lui A."/>
            <person name="Macdonald J.P."/>
            <person name="Priest M."/>
            <person name="Orbach M.J."/>
            <person name="Galgiani J.N."/>
            <person name="Kirkland T.N."/>
            <person name="Cole G.T."/>
            <person name="Birren B.W."/>
            <person name="Henn M.R."/>
            <person name="Taylor J.W."/>
            <person name="Rounsley S.D."/>
        </authorList>
    </citation>
    <scope>GENOME REANNOTATION</scope>
    <source>
        <strain evidence="3">RS</strain>
    </source>
</reference>
<reference evidence="3" key="1">
    <citation type="journal article" date="2009" name="Genome Res.">
        <title>Comparative genomic analyses of the human fungal pathogens Coccidioides and their relatives.</title>
        <authorList>
            <person name="Sharpton T.J."/>
            <person name="Stajich J.E."/>
            <person name="Rounsley S.D."/>
            <person name="Gardner M.J."/>
            <person name="Wortman J.R."/>
            <person name="Jordar V.S."/>
            <person name="Maiti R."/>
            <person name="Kodira C.D."/>
            <person name="Neafsey D.E."/>
            <person name="Zeng Q."/>
            <person name="Hung C.-Y."/>
            <person name="McMahan C."/>
            <person name="Muszewska A."/>
            <person name="Grynberg M."/>
            <person name="Mandel M.A."/>
            <person name="Kellner E.M."/>
            <person name="Barker B.M."/>
            <person name="Galgiani J.N."/>
            <person name="Orbach M.J."/>
            <person name="Kirkland T.N."/>
            <person name="Cole G.T."/>
            <person name="Henn M.R."/>
            <person name="Birren B.W."/>
            <person name="Taylor J.W."/>
        </authorList>
    </citation>
    <scope>NUCLEOTIDE SEQUENCE [LARGE SCALE GENOMIC DNA]</scope>
    <source>
        <strain evidence="3">RS</strain>
    </source>
</reference>
<evidence type="ECO:0000256" key="1">
    <source>
        <dbReference type="SAM" id="MobiDB-lite"/>
    </source>
</evidence>
<dbReference type="KEGG" id="cim:CIMG_13537"/>
<sequence>MAYMTLKNLGKPCDNVQGSGNTCSNCSQDKKHCCDFPETIINQVLELQSAYFKWVNTMNTVIKNTHEVGVVAFAQAINKELKTVLANMLKETPSVDDKPDTLNDEVVKALQEISAILKEIQEIQEVNFIAVSNIKNALNNMPQLINSGLCAALAACSALPANNSLPSHALKCSFDGASNSEAKRTCLSFLLPQTVPETLTLIRSLQFSPFSTKQQSMASKGVSSSHDVTLTQTIISAKSSMPAVKNPDANKKNAEKNNANNKNANKNDADKDANNKDVNKKGAENKNAKKADANVTFNVSSEGFQNWFFGQGDL</sequence>
<dbReference type="AlphaFoldDB" id="J3K0R1"/>
<protein>
    <submittedName>
        <fullName evidence="2">Uncharacterized protein</fullName>
    </submittedName>
</protein>
<feature type="region of interest" description="Disordered" evidence="1">
    <location>
        <begin position="239"/>
        <end position="294"/>
    </location>
</feature>
<dbReference type="OrthoDB" id="4211012at2759"/>
<proteinExistence type="predicted"/>
<dbReference type="EMBL" id="GG704915">
    <property type="protein sequence ID" value="EAS27455.3"/>
    <property type="molecule type" value="Genomic_DNA"/>
</dbReference>
<gene>
    <name evidence="2" type="ORF">CIMG_13537</name>
</gene>